<feature type="domain" description="DUF547" evidence="2">
    <location>
        <begin position="67"/>
        <end position="177"/>
    </location>
</feature>
<dbReference type="EMBL" id="JAIWJY010000010">
    <property type="protein sequence ID" value="MDE1207862.1"/>
    <property type="molecule type" value="Genomic_DNA"/>
</dbReference>
<dbReference type="PANTHER" id="PTHR34386">
    <property type="entry name" value="GLUTAREDOXIN"/>
    <property type="match status" value="1"/>
</dbReference>
<dbReference type="InterPro" id="IPR051548">
    <property type="entry name" value="Grx-like_ET"/>
</dbReference>
<dbReference type="Pfam" id="PF04784">
    <property type="entry name" value="DUF547"/>
    <property type="match status" value="1"/>
</dbReference>
<dbReference type="GO" id="GO:0045454">
    <property type="term" value="P:cell redox homeostasis"/>
    <property type="evidence" value="ECO:0007669"/>
    <property type="project" value="TreeGrafter"/>
</dbReference>
<feature type="signal peptide" evidence="1">
    <location>
        <begin position="1"/>
        <end position="22"/>
    </location>
</feature>
<dbReference type="GO" id="GO:0009055">
    <property type="term" value="F:electron transfer activity"/>
    <property type="evidence" value="ECO:0007669"/>
    <property type="project" value="TreeGrafter"/>
</dbReference>
<organism evidence="3 4">
    <name type="scientific">Tenacibaculum larymnensis</name>
    <dbReference type="NCBI Taxonomy" id="2878201"/>
    <lineage>
        <taxon>Bacteria</taxon>
        <taxon>Pseudomonadati</taxon>
        <taxon>Bacteroidota</taxon>
        <taxon>Flavobacteriia</taxon>
        <taxon>Flavobacteriales</taxon>
        <taxon>Flavobacteriaceae</taxon>
        <taxon>Tenacibaculum</taxon>
    </lineage>
</organism>
<keyword evidence="1" id="KW-0732">Signal</keyword>
<dbReference type="PANTHER" id="PTHR34386:SF1">
    <property type="entry name" value="GLUTAREDOXIN-LIKE PROTEIN NRDH"/>
    <property type="match status" value="1"/>
</dbReference>
<gene>
    <name evidence="3" type="ORF">LCI24_13765</name>
</gene>
<evidence type="ECO:0000313" key="3">
    <source>
        <dbReference type="EMBL" id="MDE1207862.1"/>
    </source>
</evidence>
<accession>A0A9X4EW97</accession>
<evidence type="ECO:0000313" key="4">
    <source>
        <dbReference type="Proteomes" id="UP001149303"/>
    </source>
</evidence>
<protein>
    <submittedName>
        <fullName evidence="3">DUF547 domain-containing protein</fullName>
    </submittedName>
</protein>
<dbReference type="AlphaFoldDB" id="A0A9X4EW97"/>
<name>A0A9X4EW97_9FLAO</name>
<dbReference type="Proteomes" id="UP001149303">
    <property type="component" value="Unassembled WGS sequence"/>
</dbReference>
<proteinExistence type="predicted"/>
<evidence type="ECO:0000259" key="2">
    <source>
        <dbReference type="Pfam" id="PF04784"/>
    </source>
</evidence>
<feature type="chain" id="PRO_5040850063" evidence="1">
    <location>
        <begin position="23"/>
        <end position="240"/>
    </location>
</feature>
<dbReference type="InterPro" id="IPR006869">
    <property type="entry name" value="DUF547"/>
</dbReference>
<keyword evidence="4" id="KW-1185">Reference proteome</keyword>
<evidence type="ECO:0000256" key="1">
    <source>
        <dbReference type="SAM" id="SignalP"/>
    </source>
</evidence>
<reference evidence="3" key="1">
    <citation type="submission" date="2021-09" db="EMBL/GenBank/DDBJ databases">
        <authorList>
            <person name="Smyrli M."/>
        </authorList>
    </citation>
    <scope>NUCLEOTIDE SEQUENCE</scope>
    <source>
        <strain evidence="3">LAR25</strain>
    </source>
</reference>
<dbReference type="RefSeq" id="WP_274640894.1">
    <property type="nucleotide sequence ID" value="NZ_JAIWJY010000010.1"/>
</dbReference>
<comment type="caution">
    <text evidence="3">The sequence shown here is derived from an EMBL/GenBank/DDBJ whole genome shotgun (WGS) entry which is preliminary data.</text>
</comment>
<sequence length="240" mass="28075">MRKTITLTLTCLLLFVSIQSHAQTDVYDALLKTYVSSEGDVDYKGLRKNRALLDIYIKHLENTIPSDKWSSNEAKAFWINAYNAYTIKLILDSYPLKKITDIKRKGRNAWKIPFASVGKKLYSLDYIEHKILRRWYDDPRIHVALNAASKSGPRFVNFAFTKNNVENELKNLMKAFINDSTKNKITLTKVEVSKIFQWYQEDFTSRNTLVDYINKYSDIKANDNAEVVYLEYDWNLNSKE</sequence>